<reference evidence="2" key="1">
    <citation type="submission" date="2019-08" db="EMBL/GenBank/DDBJ databases">
        <authorList>
            <person name="Kucharzyk K."/>
            <person name="Murdoch R.W."/>
            <person name="Higgins S."/>
            <person name="Loffler F."/>
        </authorList>
    </citation>
    <scope>NUCLEOTIDE SEQUENCE</scope>
</reference>
<keyword evidence="1" id="KW-0472">Membrane</keyword>
<organism evidence="2">
    <name type="scientific">bioreactor metagenome</name>
    <dbReference type="NCBI Taxonomy" id="1076179"/>
    <lineage>
        <taxon>unclassified sequences</taxon>
        <taxon>metagenomes</taxon>
        <taxon>ecological metagenomes</taxon>
    </lineage>
</organism>
<dbReference type="EMBL" id="VSSQ01122777">
    <property type="protein sequence ID" value="MPN54497.1"/>
    <property type="molecule type" value="Genomic_DNA"/>
</dbReference>
<evidence type="ECO:0000313" key="2">
    <source>
        <dbReference type="EMBL" id="MPN54497.1"/>
    </source>
</evidence>
<accession>A0A645ITL2</accession>
<gene>
    <name evidence="2" type="ORF">SDC9_202167</name>
</gene>
<proteinExistence type="predicted"/>
<evidence type="ECO:0000256" key="1">
    <source>
        <dbReference type="SAM" id="Phobius"/>
    </source>
</evidence>
<name>A0A645ITL2_9ZZZZ</name>
<feature type="transmembrane region" description="Helical" evidence="1">
    <location>
        <begin position="12"/>
        <end position="34"/>
    </location>
</feature>
<protein>
    <submittedName>
        <fullName evidence="2">Uncharacterized protein</fullName>
    </submittedName>
</protein>
<dbReference type="AlphaFoldDB" id="A0A645ITL2"/>
<keyword evidence="1" id="KW-1133">Transmembrane helix</keyword>
<sequence length="74" mass="7695">MTEQFAVEILRTLVGAIGLTLAMPLTTGIGALLVSRRGGAGDQIEAGPVTVPDASDELVDVDDYHPRPEGSFAD</sequence>
<keyword evidence="1" id="KW-0812">Transmembrane</keyword>
<comment type="caution">
    <text evidence="2">The sequence shown here is derived from an EMBL/GenBank/DDBJ whole genome shotgun (WGS) entry which is preliminary data.</text>
</comment>